<dbReference type="EnsemblMetazoa" id="PHUM080410-RA">
    <property type="protein sequence ID" value="PHUM080410-PA"/>
    <property type="gene ID" value="PHUM080410"/>
</dbReference>
<dbReference type="VEuPathDB" id="VectorBase:PHUM080410"/>
<dbReference type="RefSeq" id="XP_002423715.1">
    <property type="nucleotide sequence ID" value="XM_002423670.1"/>
</dbReference>
<evidence type="ECO:0000313" key="3">
    <source>
        <dbReference type="EnsemblMetazoa" id="PHUM080410-PA"/>
    </source>
</evidence>
<dbReference type="InParanoid" id="E0VC71"/>
<dbReference type="CTD" id="8231383"/>
<evidence type="ECO:0000256" key="1">
    <source>
        <dbReference type="SAM" id="Coils"/>
    </source>
</evidence>
<feature type="coiled-coil region" evidence="1">
    <location>
        <begin position="197"/>
        <end position="270"/>
    </location>
</feature>
<reference evidence="3" key="3">
    <citation type="submission" date="2021-02" db="UniProtKB">
        <authorList>
            <consortium name="EnsemblMetazoa"/>
        </authorList>
    </citation>
    <scope>IDENTIFICATION</scope>
    <source>
        <strain evidence="3">USDA</strain>
    </source>
</reference>
<reference evidence="2" key="2">
    <citation type="submission" date="2007-04" db="EMBL/GenBank/DDBJ databases">
        <title>The genome of the human body louse.</title>
        <authorList>
            <consortium name="The Human Body Louse Genome Consortium"/>
            <person name="Kirkness E."/>
            <person name="Walenz B."/>
            <person name="Hass B."/>
            <person name="Bruggner R."/>
            <person name="Strausberg R."/>
        </authorList>
    </citation>
    <scope>NUCLEOTIDE SEQUENCE</scope>
    <source>
        <strain evidence="2">USDA</strain>
    </source>
</reference>
<dbReference type="AlphaFoldDB" id="E0VC71"/>
<keyword evidence="4" id="KW-1185">Reference proteome</keyword>
<dbReference type="OMA" id="THRDNIT"/>
<dbReference type="Proteomes" id="UP000009046">
    <property type="component" value="Unassembled WGS sequence"/>
</dbReference>
<dbReference type="EMBL" id="AAZO01000961">
    <property type="status" value="NOT_ANNOTATED_CDS"/>
    <property type="molecule type" value="Genomic_DNA"/>
</dbReference>
<protein>
    <submittedName>
        <fullName evidence="2 3">Tropomyosin beta chain, putative</fullName>
    </submittedName>
</protein>
<evidence type="ECO:0000313" key="4">
    <source>
        <dbReference type="Proteomes" id="UP000009046"/>
    </source>
</evidence>
<reference evidence="2" key="1">
    <citation type="submission" date="2007-04" db="EMBL/GenBank/DDBJ databases">
        <title>Annotation of Pediculus humanus corporis strain USDA.</title>
        <authorList>
            <person name="Kirkness E."/>
            <person name="Hannick L."/>
            <person name="Hass B."/>
            <person name="Bruggner R."/>
            <person name="Lawson D."/>
            <person name="Bidwell S."/>
            <person name="Joardar V."/>
            <person name="Caler E."/>
            <person name="Walenz B."/>
            <person name="Inman J."/>
            <person name="Schobel S."/>
            <person name="Galinsky K."/>
            <person name="Amedeo P."/>
            <person name="Strausberg R."/>
        </authorList>
    </citation>
    <scope>NUCLEOTIDE SEQUENCE</scope>
    <source>
        <strain evidence="2">USDA</strain>
    </source>
</reference>
<organism>
    <name type="scientific">Pediculus humanus subsp. corporis</name>
    <name type="common">Body louse</name>
    <dbReference type="NCBI Taxonomy" id="121224"/>
    <lineage>
        <taxon>Eukaryota</taxon>
        <taxon>Metazoa</taxon>
        <taxon>Ecdysozoa</taxon>
        <taxon>Arthropoda</taxon>
        <taxon>Hexapoda</taxon>
        <taxon>Insecta</taxon>
        <taxon>Pterygota</taxon>
        <taxon>Neoptera</taxon>
        <taxon>Paraneoptera</taxon>
        <taxon>Psocodea</taxon>
        <taxon>Troctomorpha</taxon>
        <taxon>Phthiraptera</taxon>
        <taxon>Anoplura</taxon>
        <taxon>Pediculidae</taxon>
        <taxon>Pediculus</taxon>
    </lineage>
</organism>
<name>E0VC71_PEDHC</name>
<dbReference type="HOGENOM" id="CLU_603132_0_0_1"/>
<accession>E0VC71</accession>
<dbReference type="GeneID" id="8231383"/>
<sequence>MENREITEDRFIECMAIDFPNFKITKSNLAHPTSQFVISFYSLMLRNILELNDPDEIWNITEDQRAYINSYHAEAVSFGQHVWAHNLHSAIKYIFNHLGENGSEFVYSDILFPENTPRRSFVFMALMLNFYWYTNDFADELNNDINSCIKKSELKTSLVLQKEKLMTQLKELEFQKCHYAESYADKKKLVRTKVEANEALEVTMKDLQTSLTSVENEKKYFESLIVSDERQVQDIYEKYSTKKDECVKRMKNLEEQVKMASHKLTQSNKILELQQKLNSILREEKCSDPHNNKIKGFQSLNDSITQLMEKKKKLADEELEYDQKLAEAQEMLSKLKEENLQLKTHRDNITAKEEEKIVAITKSIDEFKTNHSEMIVKIKKDSGEKDEIIAANLDLSSKCNKIKNDINTMDSKNKTTYKNYRKEMKAIFNYLETVIGDPNKMDHSSSHSFIISKN</sequence>
<keyword evidence="1" id="KW-0175">Coiled coil</keyword>
<evidence type="ECO:0000313" key="2">
    <source>
        <dbReference type="EMBL" id="EEB10977.1"/>
    </source>
</evidence>
<dbReference type="KEGG" id="phu:Phum_PHUM080410"/>
<proteinExistence type="predicted"/>
<feature type="coiled-coil region" evidence="1">
    <location>
        <begin position="297"/>
        <end position="355"/>
    </location>
</feature>
<gene>
    <name evidence="3" type="primary">8231383</name>
    <name evidence="2" type="ORF">Phum_PHUM080410</name>
</gene>
<dbReference type="EMBL" id="DS235048">
    <property type="protein sequence ID" value="EEB10977.1"/>
    <property type="molecule type" value="Genomic_DNA"/>
</dbReference>